<feature type="non-terminal residue" evidence="2">
    <location>
        <position position="99"/>
    </location>
</feature>
<gene>
    <name evidence="2" type="ORF">Tci_903792</name>
</gene>
<dbReference type="EMBL" id="BKCJ011417837">
    <property type="protein sequence ID" value="GFD31823.1"/>
    <property type="molecule type" value="Genomic_DNA"/>
</dbReference>
<evidence type="ECO:0000256" key="1">
    <source>
        <dbReference type="SAM" id="MobiDB-lite"/>
    </source>
</evidence>
<sequence>CGRPQMAGWEKPSPARPRSRAGRAISVNPIEAVLLQDGLQVGGQKIAPDSRHVVGYPAVAHGVEQPEMLVRVNPGHTLSLPGGQFLILLFPALPRRRAG</sequence>
<protein>
    <submittedName>
        <fullName evidence="2">Uncharacterized protein</fullName>
    </submittedName>
</protein>
<organism evidence="2">
    <name type="scientific">Tanacetum cinerariifolium</name>
    <name type="common">Dalmatian daisy</name>
    <name type="synonym">Chrysanthemum cinerariifolium</name>
    <dbReference type="NCBI Taxonomy" id="118510"/>
    <lineage>
        <taxon>Eukaryota</taxon>
        <taxon>Viridiplantae</taxon>
        <taxon>Streptophyta</taxon>
        <taxon>Embryophyta</taxon>
        <taxon>Tracheophyta</taxon>
        <taxon>Spermatophyta</taxon>
        <taxon>Magnoliopsida</taxon>
        <taxon>eudicotyledons</taxon>
        <taxon>Gunneridae</taxon>
        <taxon>Pentapetalae</taxon>
        <taxon>asterids</taxon>
        <taxon>campanulids</taxon>
        <taxon>Asterales</taxon>
        <taxon>Asteraceae</taxon>
        <taxon>Asteroideae</taxon>
        <taxon>Anthemideae</taxon>
        <taxon>Anthemidinae</taxon>
        <taxon>Tanacetum</taxon>
    </lineage>
</organism>
<feature type="region of interest" description="Disordered" evidence="1">
    <location>
        <begin position="1"/>
        <end position="22"/>
    </location>
</feature>
<evidence type="ECO:0000313" key="2">
    <source>
        <dbReference type="EMBL" id="GFD31823.1"/>
    </source>
</evidence>
<dbReference type="AlphaFoldDB" id="A0A699VCC4"/>
<proteinExistence type="predicted"/>
<reference evidence="2" key="1">
    <citation type="journal article" date="2019" name="Sci. Rep.">
        <title>Draft genome of Tanacetum cinerariifolium, the natural source of mosquito coil.</title>
        <authorList>
            <person name="Yamashiro T."/>
            <person name="Shiraishi A."/>
            <person name="Satake H."/>
            <person name="Nakayama K."/>
        </authorList>
    </citation>
    <scope>NUCLEOTIDE SEQUENCE</scope>
</reference>
<accession>A0A699VCC4</accession>
<name>A0A699VCC4_TANCI</name>
<feature type="non-terminal residue" evidence="2">
    <location>
        <position position="1"/>
    </location>
</feature>
<comment type="caution">
    <text evidence="2">The sequence shown here is derived from an EMBL/GenBank/DDBJ whole genome shotgun (WGS) entry which is preliminary data.</text>
</comment>